<dbReference type="InterPro" id="IPR017441">
    <property type="entry name" value="Protein_kinase_ATP_BS"/>
</dbReference>
<evidence type="ECO:0000256" key="4">
    <source>
        <dbReference type="ARBA" id="ARBA00022840"/>
    </source>
</evidence>
<dbReference type="InterPro" id="IPR045269">
    <property type="entry name" value="Atg1-like"/>
</dbReference>
<dbReference type="Pfam" id="PF00069">
    <property type="entry name" value="Pkinase"/>
    <property type="match status" value="1"/>
</dbReference>
<keyword evidence="2 5" id="KW-0547">Nucleotide-binding</keyword>
<dbReference type="InterPro" id="IPR001245">
    <property type="entry name" value="Ser-Thr/Tyr_kinase_cat_dom"/>
</dbReference>
<dbReference type="AlphaFoldDB" id="A0A0V0QUH0"/>
<evidence type="ECO:0000259" key="6">
    <source>
        <dbReference type="PROSITE" id="PS50011"/>
    </source>
</evidence>
<dbReference type="SUPFAM" id="SSF56112">
    <property type="entry name" value="Protein kinase-like (PK-like)"/>
    <property type="match status" value="1"/>
</dbReference>
<keyword evidence="8" id="KW-1185">Reference proteome</keyword>
<dbReference type="PROSITE" id="PS50011">
    <property type="entry name" value="PROTEIN_KINASE_DOM"/>
    <property type="match status" value="1"/>
</dbReference>
<organism evidence="7 8">
    <name type="scientific">Pseudocohnilembus persalinus</name>
    <name type="common">Ciliate</name>
    <dbReference type="NCBI Taxonomy" id="266149"/>
    <lineage>
        <taxon>Eukaryota</taxon>
        <taxon>Sar</taxon>
        <taxon>Alveolata</taxon>
        <taxon>Ciliophora</taxon>
        <taxon>Intramacronucleata</taxon>
        <taxon>Oligohymenophorea</taxon>
        <taxon>Scuticociliatia</taxon>
        <taxon>Philasterida</taxon>
        <taxon>Pseudocohnilembidae</taxon>
        <taxon>Pseudocohnilembus</taxon>
    </lineage>
</organism>
<dbReference type="GO" id="GO:0005829">
    <property type="term" value="C:cytosol"/>
    <property type="evidence" value="ECO:0007669"/>
    <property type="project" value="TreeGrafter"/>
</dbReference>
<proteinExistence type="predicted"/>
<keyword evidence="3 7" id="KW-0418">Kinase</keyword>
<keyword evidence="4 5" id="KW-0067">ATP-binding</keyword>
<dbReference type="Gene3D" id="1.10.510.10">
    <property type="entry name" value="Transferase(Phosphotransferase) domain 1"/>
    <property type="match status" value="1"/>
</dbReference>
<dbReference type="SMART" id="SM00220">
    <property type="entry name" value="S_TKc"/>
    <property type="match status" value="1"/>
</dbReference>
<dbReference type="Gene3D" id="3.30.200.20">
    <property type="entry name" value="Phosphorylase Kinase, domain 1"/>
    <property type="match status" value="1"/>
</dbReference>
<accession>A0A0V0QUH0</accession>
<evidence type="ECO:0000256" key="3">
    <source>
        <dbReference type="ARBA" id="ARBA00022777"/>
    </source>
</evidence>
<dbReference type="InParanoid" id="A0A0V0QUH0"/>
<dbReference type="GO" id="GO:0000045">
    <property type="term" value="P:autophagosome assembly"/>
    <property type="evidence" value="ECO:0007669"/>
    <property type="project" value="TreeGrafter"/>
</dbReference>
<evidence type="ECO:0000256" key="5">
    <source>
        <dbReference type="PROSITE-ProRule" id="PRU10141"/>
    </source>
</evidence>
<dbReference type="PANTHER" id="PTHR24348">
    <property type="entry name" value="SERINE/THREONINE-PROTEIN KINASE UNC-51-RELATED"/>
    <property type="match status" value="1"/>
</dbReference>
<protein>
    <submittedName>
        <fullName evidence="7">Protein kinase-like domain</fullName>
    </submittedName>
</protein>
<keyword evidence="1" id="KW-0808">Transferase</keyword>
<dbReference type="GO" id="GO:0005776">
    <property type="term" value="C:autophagosome"/>
    <property type="evidence" value="ECO:0007669"/>
    <property type="project" value="TreeGrafter"/>
</dbReference>
<evidence type="ECO:0000313" key="7">
    <source>
        <dbReference type="EMBL" id="KRX05951.1"/>
    </source>
</evidence>
<dbReference type="GO" id="GO:0005524">
    <property type="term" value="F:ATP binding"/>
    <property type="evidence" value="ECO:0007669"/>
    <property type="project" value="UniProtKB-UniRule"/>
</dbReference>
<gene>
    <name evidence="7" type="ORF">PPERSA_01029</name>
</gene>
<dbReference type="GO" id="GO:0010506">
    <property type="term" value="P:regulation of autophagy"/>
    <property type="evidence" value="ECO:0007669"/>
    <property type="project" value="InterPro"/>
</dbReference>
<dbReference type="InterPro" id="IPR000719">
    <property type="entry name" value="Prot_kinase_dom"/>
</dbReference>
<dbReference type="Pfam" id="PF07714">
    <property type="entry name" value="PK_Tyr_Ser-Thr"/>
    <property type="match status" value="1"/>
</dbReference>
<comment type="caution">
    <text evidence="7">The sequence shown here is derived from an EMBL/GenBank/DDBJ whole genome shotgun (WGS) entry which is preliminary data.</text>
</comment>
<dbReference type="GO" id="GO:0000407">
    <property type="term" value="C:phagophore assembly site"/>
    <property type="evidence" value="ECO:0007669"/>
    <property type="project" value="TreeGrafter"/>
</dbReference>
<evidence type="ECO:0000256" key="1">
    <source>
        <dbReference type="ARBA" id="ARBA00022679"/>
    </source>
</evidence>
<evidence type="ECO:0000313" key="8">
    <source>
        <dbReference type="Proteomes" id="UP000054937"/>
    </source>
</evidence>
<dbReference type="PROSITE" id="PS00107">
    <property type="entry name" value="PROTEIN_KINASE_ATP"/>
    <property type="match status" value="1"/>
</dbReference>
<dbReference type="Proteomes" id="UP000054937">
    <property type="component" value="Unassembled WGS sequence"/>
</dbReference>
<dbReference type="GO" id="GO:0004674">
    <property type="term" value="F:protein serine/threonine kinase activity"/>
    <property type="evidence" value="ECO:0007669"/>
    <property type="project" value="InterPro"/>
</dbReference>
<dbReference type="PANTHER" id="PTHR24348:SF22">
    <property type="entry name" value="NON-SPECIFIC SERINE_THREONINE PROTEIN KINASE"/>
    <property type="match status" value="1"/>
</dbReference>
<reference evidence="7 8" key="1">
    <citation type="journal article" date="2015" name="Sci. Rep.">
        <title>Genome of the facultative scuticociliatosis pathogen Pseudocohnilembus persalinus provides insight into its virulence through horizontal gene transfer.</title>
        <authorList>
            <person name="Xiong J."/>
            <person name="Wang G."/>
            <person name="Cheng J."/>
            <person name="Tian M."/>
            <person name="Pan X."/>
            <person name="Warren A."/>
            <person name="Jiang C."/>
            <person name="Yuan D."/>
            <person name="Miao W."/>
        </authorList>
    </citation>
    <scope>NUCLEOTIDE SEQUENCE [LARGE SCALE GENOMIC DNA]</scope>
    <source>
        <strain evidence="7">36N120E</strain>
    </source>
</reference>
<name>A0A0V0QUH0_PSEPJ</name>
<dbReference type="InterPro" id="IPR011009">
    <property type="entry name" value="Kinase-like_dom_sf"/>
</dbReference>
<evidence type="ECO:0000256" key="2">
    <source>
        <dbReference type="ARBA" id="ARBA00022741"/>
    </source>
</evidence>
<feature type="binding site" evidence="5">
    <location>
        <position position="44"/>
    </location>
    <ligand>
        <name>ATP</name>
        <dbReference type="ChEBI" id="CHEBI:30616"/>
    </ligand>
</feature>
<dbReference type="OrthoDB" id="286672at2759"/>
<dbReference type="OMA" id="SAHAWHE"/>
<sequence length="594" mass="69711">MSLPQIKAGSKIKDYHFLKELGSGCFGRVYEAVNLKNNETIAIKCVSKTLKQSSPKAFQLFQAEKTILSKINNNNVIGFVDYFEANQAEKTILSKINNNNVIGFVDYFEAKEICFLCIEYCNEGDLEDYLKTKPGRRIPESEAVEYYKQILAGFQALHEQNILHRDLKLPNILKHNGELKLADFGFSKELKDARQLTGTILGTPYTMAPEILEEKNYGLSCDIYSLGVNFYQMVFGSYPFDARSESELVKKIQGQLINFNKNGVKISRELQDLLSRMLKYNIKQRITMPEIWEHPLFEKQIQSYNMANLHASRIDIGKMADYYKSQKQQKQNQQNPFDQNLQTKPSLQQIEDFKEPESPNNHLIMEQHQKAQQTEKQIKDLIQNCYLHEINTINQLGICVNSCCFLPPTQINTFYPCYFALKKLVHYQQVLLKDMEMQKNIFNCQHPNLLFNHNLFKQMKNQLNTQKETNYYNYLARKFEMEDLMQQTPNPDIIKEIDHDAFDQNSEVFYKQTLINYYIGVTDEMNKYIKVNNMEYAESFQKHLVEILDILDLQSFFRSQHGFDFGQYQEFKESLNFQQRQQLIEKKAKIVFRS</sequence>
<dbReference type="GO" id="GO:0016020">
    <property type="term" value="C:membrane"/>
    <property type="evidence" value="ECO:0007669"/>
    <property type="project" value="TreeGrafter"/>
</dbReference>
<feature type="domain" description="Protein kinase" evidence="6">
    <location>
        <begin position="15"/>
        <end position="297"/>
    </location>
</feature>
<dbReference type="EMBL" id="LDAU01000102">
    <property type="protein sequence ID" value="KRX05951.1"/>
    <property type="molecule type" value="Genomic_DNA"/>
</dbReference>